<gene>
    <name evidence="1" type="ORF">MSVAZ_1407</name>
</gene>
<organism evidence="1 2">
    <name type="scientific">Methanosarcina vacuolata Z-761</name>
    <dbReference type="NCBI Taxonomy" id="1434123"/>
    <lineage>
        <taxon>Archaea</taxon>
        <taxon>Methanobacteriati</taxon>
        <taxon>Methanobacteriota</taxon>
        <taxon>Stenosarchaea group</taxon>
        <taxon>Methanomicrobia</taxon>
        <taxon>Methanosarcinales</taxon>
        <taxon>Methanosarcinaceae</taxon>
        <taxon>Methanosarcina</taxon>
    </lineage>
</organism>
<dbReference type="PATRIC" id="fig|1434123.4.peg.1673"/>
<evidence type="ECO:0000313" key="1">
    <source>
        <dbReference type="EMBL" id="AKB43676.1"/>
    </source>
</evidence>
<reference evidence="1 2" key="1">
    <citation type="submission" date="2014-07" db="EMBL/GenBank/DDBJ databases">
        <title>Methanogenic archaea and the global carbon cycle.</title>
        <authorList>
            <person name="Henriksen J.R."/>
            <person name="Luke J."/>
            <person name="Reinhart S."/>
            <person name="Benedict M.N."/>
            <person name="Youngblut N.D."/>
            <person name="Metcalf M.E."/>
            <person name="Whitaker R.J."/>
            <person name="Metcalf W.W."/>
        </authorList>
    </citation>
    <scope>NUCLEOTIDE SEQUENCE [LARGE SCALE GENOMIC DNA]</scope>
    <source>
        <strain evidence="1 2">Z-761</strain>
    </source>
</reference>
<sequence>MTGAKMLLMMGCPEVPIQTSIALYLSHKLTKLGFDVTVAGTTAASKLLKVSDSDGYYVKKLVDLDKTIVDVIEKRTDFDMCFAFMHNDAGMTYATTMSSISQARMYSIVFGRNADALAETIEFDCEKIVAQDVHNPVRLKNKLDKVMEEIVK</sequence>
<protein>
    <recommendedName>
        <fullName evidence="3">DUF1890 domain-containing protein</fullName>
    </recommendedName>
</protein>
<dbReference type="KEGG" id="mvc:MSVAZ_1407"/>
<dbReference type="PIRSF" id="PIRSF006600">
    <property type="entry name" value="UCP006600"/>
    <property type="match status" value="1"/>
</dbReference>
<dbReference type="SUPFAM" id="SSF75181">
    <property type="entry name" value="Hypothetical protein MTH777 (MT0777)"/>
    <property type="match status" value="1"/>
</dbReference>
<dbReference type="InterPro" id="IPR036608">
    <property type="entry name" value="MTH777-like_sf"/>
</dbReference>
<keyword evidence="2" id="KW-1185">Reference proteome</keyword>
<name>A0A0E3LH54_9EURY</name>
<dbReference type="InterPro" id="IPR012033">
    <property type="entry name" value="UCP006600"/>
</dbReference>
<dbReference type="Pfam" id="PF09001">
    <property type="entry name" value="DUF1890"/>
    <property type="match status" value="1"/>
</dbReference>
<proteinExistence type="predicted"/>
<accession>A0A0E3LH54</accession>
<dbReference type="Proteomes" id="UP000033096">
    <property type="component" value="Chromosome"/>
</dbReference>
<evidence type="ECO:0008006" key="3">
    <source>
        <dbReference type="Google" id="ProtNLM"/>
    </source>
</evidence>
<dbReference type="EMBL" id="CP009520">
    <property type="protein sequence ID" value="AKB43676.1"/>
    <property type="molecule type" value="Genomic_DNA"/>
</dbReference>
<evidence type="ECO:0000313" key="2">
    <source>
        <dbReference type="Proteomes" id="UP000033096"/>
    </source>
</evidence>
<dbReference type="AlphaFoldDB" id="A0A0E3LH54"/>
<dbReference type="HOGENOM" id="CLU_142041_0_0_2"/>
<dbReference type="STRING" id="1434123.MSVAZ_1407"/>
<dbReference type="Gene3D" id="3.40.50.10160">
    <property type="entry name" value="MTH777-like"/>
    <property type="match status" value="1"/>
</dbReference>